<dbReference type="AlphaFoldDB" id="R4X7K5"/>
<evidence type="ECO:0000256" key="1">
    <source>
        <dbReference type="ARBA" id="ARBA00004273"/>
    </source>
</evidence>
<dbReference type="STRING" id="1097556.R4X7K5"/>
<dbReference type="GO" id="GO:0032981">
    <property type="term" value="P:mitochondrial respiratory chain complex I assembly"/>
    <property type="evidence" value="ECO:0007669"/>
    <property type="project" value="TreeGrafter"/>
</dbReference>
<evidence type="ECO:0000313" key="8">
    <source>
        <dbReference type="Proteomes" id="UP000013776"/>
    </source>
</evidence>
<evidence type="ECO:0000256" key="4">
    <source>
        <dbReference type="ARBA" id="ARBA00023128"/>
    </source>
</evidence>
<keyword evidence="5" id="KW-0472">Membrane</keyword>
<dbReference type="EMBL" id="CAHR02000025">
    <property type="protein sequence ID" value="CCG81103.1"/>
    <property type="molecule type" value="Genomic_DNA"/>
</dbReference>
<accession>R4X7K5</accession>
<dbReference type="SUPFAM" id="SSF48576">
    <property type="entry name" value="Terpenoid synthases"/>
    <property type="match status" value="1"/>
</dbReference>
<keyword evidence="8" id="KW-1185">Reference proteome</keyword>
<evidence type="ECO:0000256" key="2">
    <source>
        <dbReference type="ARBA" id="ARBA00022792"/>
    </source>
</evidence>
<gene>
    <name evidence="7" type="ORF">TAPDE_000794</name>
</gene>
<dbReference type="eggNOG" id="KOG4411">
    <property type="taxonomic scope" value="Eukaryota"/>
</dbReference>
<protein>
    <recommendedName>
        <fullName evidence="9">Squalene/phytoene synthase</fullName>
    </recommendedName>
</protein>
<dbReference type="Pfam" id="PF00494">
    <property type="entry name" value="SQS_PSY"/>
    <property type="match status" value="1"/>
</dbReference>
<reference evidence="7 8" key="1">
    <citation type="journal article" date="2013" name="MBio">
        <title>Genome sequencing of the plant pathogen Taphrina deformans, the causal agent of peach leaf curl.</title>
        <authorList>
            <person name="Cisse O.H."/>
            <person name="Almeida J.M.G.C.F."/>
            <person name="Fonseca A."/>
            <person name="Kumar A.A."/>
            <person name="Salojaervi J."/>
            <person name="Overmyer K."/>
            <person name="Hauser P.M."/>
            <person name="Pagni M."/>
        </authorList>
    </citation>
    <scope>NUCLEOTIDE SEQUENCE [LARGE SCALE GENOMIC DNA]</scope>
    <source>
        <strain evidence="8">PYCC 5710 / ATCC 11124 / CBS 356.35 / IMI 108563 / JCM 9778 / NBRC 8474</strain>
    </source>
</reference>
<dbReference type="PANTHER" id="PTHR21181">
    <property type="match status" value="1"/>
</dbReference>
<keyword evidence="3" id="KW-0809">Transit peptide</keyword>
<comment type="caution">
    <text evidence="7">The sequence shown here is derived from an EMBL/GenBank/DDBJ whole genome shotgun (WGS) entry which is preliminary data.</text>
</comment>
<keyword evidence="4" id="KW-0496">Mitochondrion</keyword>
<comment type="similarity">
    <text evidence="6">Belongs to the NDUFAF6 family.</text>
</comment>
<comment type="subcellular location">
    <subcellularLocation>
        <location evidence="1">Mitochondrion inner membrane</location>
    </subcellularLocation>
</comment>
<evidence type="ECO:0000256" key="3">
    <source>
        <dbReference type="ARBA" id="ARBA00022946"/>
    </source>
</evidence>
<evidence type="ECO:0000256" key="5">
    <source>
        <dbReference type="ARBA" id="ARBA00023136"/>
    </source>
</evidence>
<dbReference type="InterPro" id="IPR008949">
    <property type="entry name" value="Isoprenoid_synthase_dom_sf"/>
</dbReference>
<dbReference type="OrthoDB" id="270318at2759"/>
<dbReference type="PANTHER" id="PTHR21181:SF13">
    <property type="entry name" value="NADH DEHYDROGENASE (UBIQUINONE) COMPLEX I, ASSEMBLY FACTOR 6"/>
    <property type="match status" value="1"/>
</dbReference>
<name>R4X7K5_TAPDE</name>
<dbReference type="GO" id="GO:0005743">
    <property type="term" value="C:mitochondrial inner membrane"/>
    <property type="evidence" value="ECO:0007669"/>
    <property type="project" value="UniProtKB-SubCell"/>
</dbReference>
<organism evidence="7 8">
    <name type="scientific">Taphrina deformans (strain PYCC 5710 / ATCC 11124 / CBS 356.35 / IMI 108563 / JCM 9778 / NBRC 8474)</name>
    <name type="common">Peach leaf curl fungus</name>
    <name type="synonym">Lalaria deformans</name>
    <dbReference type="NCBI Taxonomy" id="1097556"/>
    <lineage>
        <taxon>Eukaryota</taxon>
        <taxon>Fungi</taxon>
        <taxon>Dikarya</taxon>
        <taxon>Ascomycota</taxon>
        <taxon>Taphrinomycotina</taxon>
        <taxon>Taphrinomycetes</taxon>
        <taxon>Taphrinales</taxon>
        <taxon>Taphrinaceae</taxon>
        <taxon>Taphrina</taxon>
    </lineage>
</organism>
<evidence type="ECO:0000256" key="6">
    <source>
        <dbReference type="ARBA" id="ARBA00038273"/>
    </source>
</evidence>
<dbReference type="Proteomes" id="UP000013776">
    <property type="component" value="Unassembled WGS sequence"/>
</dbReference>
<proteinExistence type="inferred from homology"/>
<dbReference type="VEuPathDB" id="FungiDB:TAPDE_000794"/>
<evidence type="ECO:0000313" key="7">
    <source>
        <dbReference type="EMBL" id="CCG81103.1"/>
    </source>
</evidence>
<dbReference type="InterPro" id="IPR002060">
    <property type="entry name" value="Squ/phyt_synthse"/>
</dbReference>
<dbReference type="Gene3D" id="1.10.600.10">
    <property type="entry name" value="Farnesyl Diphosphate Synthase"/>
    <property type="match status" value="1"/>
</dbReference>
<sequence length="288" mass="33050">MSALKSVESARLYCKDLLRKYDYPSFLLSTFQPQRSLDSFLALRALNVDLALIPDNVSNTTVGKMRYQFWTESVDKAFRGVPPAQPVAILLNHVLESGVQLTKPYVLRLIAERERRIDNMTFPSLSGLESYAEKTYSTLLYLHLESLDIRRPDIDDIAQHIGLAMGITSTLRGFPYFISKKIVPLPTDICTAHNLRQQDLLRTRDVDGLQDAMFEVATRANDHLISAKVKIRDLKERPEVVKDANAVFLNAVPAKLFLERLESYNFDATEPKLMKKEWKLPYRLWRGF</sequence>
<keyword evidence="2" id="KW-0999">Mitochondrion inner membrane</keyword>
<evidence type="ECO:0008006" key="9">
    <source>
        <dbReference type="Google" id="ProtNLM"/>
    </source>
</evidence>